<proteinExistence type="predicted"/>
<feature type="region of interest" description="Disordered" evidence="1">
    <location>
        <begin position="1"/>
        <end position="22"/>
    </location>
</feature>
<dbReference type="Proteomes" id="UP001285441">
    <property type="component" value="Unassembled WGS sequence"/>
</dbReference>
<evidence type="ECO:0008006" key="4">
    <source>
        <dbReference type="Google" id="ProtNLM"/>
    </source>
</evidence>
<reference evidence="2" key="1">
    <citation type="journal article" date="2023" name="Mol. Phylogenet. Evol.">
        <title>Genome-scale phylogeny and comparative genomics of the fungal order Sordariales.</title>
        <authorList>
            <person name="Hensen N."/>
            <person name="Bonometti L."/>
            <person name="Westerberg I."/>
            <person name="Brannstrom I.O."/>
            <person name="Guillou S."/>
            <person name="Cros-Aarteil S."/>
            <person name="Calhoun S."/>
            <person name="Haridas S."/>
            <person name="Kuo A."/>
            <person name="Mondo S."/>
            <person name="Pangilinan J."/>
            <person name="Riley R."/>
            <person name="LaButti K."/>
            <person name="Andreopoulos B."/>
            <person name="Lipzen A."/>
            <person name="Chen C."/>
            <person name="Yan M."/>
            <person name="Daum C."/>
            <person name="Ng V."/>
            <person name="Clum A."/>
            <person name="Steindorff A."/>
            <person name="Ohm R.A."/>
            <person name="Martin F."/>
            <person name="Silar P."/>
            <person name="Natvig D.O."/>
            <person name="Lalanne C."/>
            <person name="Gautier V."/>
            <person name="Ament-Velasquez S.L."/>
            <person name="Kruys A."/>
            <person name="Hutchinson M.I."/>
            <person name="Powell A.J."/>
            <person name="Barry K."/>
            <person name="Miller A.N."/>
            <person name="Grigoriev I.V."/>
            <person name="Debuchy R."/>
            <person name="Gladieux P."/>
            <person name="Hiltunen Thoren M."/>
            <person name="Johannesson H."/>
        </authorList>
    </citation>
    <scope>NUCLEOTIDE SEQUENCE</scope>
    <source>
        <strain evidence="2">CBS 232.78</strain>
    </source>
</reference>
<evidence type="ECO:0000256" key="1">
    <source>
        <dbReference type="SAM" id="MobiDB-lite"/>
    </source>
</evidence>
<protein>
    <recommendedName>
        <fullName evidence="4">Amidoligase enzyme</fullName>
    </recommendedName>
</protein>
<reference evidence="2" key="2">
    <citation type="submission" date="2023-06" db="EMBL/GenBank/DDBJ databases">
        <authorList>
            <consortium name="Lawrence Berkeley National Laboratory"/>
            <person name="Haridas S."/>
            <person name="Hensen N."/>
            <person name="Bonometti L."/>
            <person name="Westerberg I."/>
            <person name="Brannstrom I.O."/>
            <person name="Guillou S."/>
            <person name="Cros-Aarteil S."/>
            <person name="Calhoun S."/>
            <person name="Kuo A."/>
            <person name="Mondo S."/>
            <person name="Pangilinan J."/>
            <person name="Riley R."/>
            <person name="LaButti K."/>
            <person name="Andreopoulos B."/>
            <person name="Lipzen A."/>
            <person name="Chen C."/>
            <person name="Yanf M."/>
            <person name="Daum C."/>
            <person name="Ng V."/>
            <person name="Clum A."/>
            <person name="Steindorff A."/>
            <person name="Ohm R."/>
            <person name="Martin F."/>
            <person name="Silar P."/>
            <person name="Natvig D."/>
            <person name="Lalanne C."/>
            <person name="Gautier V."/>
            <person name="Ament-velasquez S.L."/>
            <person name="Kruys A."/>
            <person name="Hutchinson M.I."/>
            <person name="Powell A.J."/>
            <person name="Barry K."/>
            <person name="Miller A.N."/>
            <person name="Grigoriev I.V."/>
            <person name="Debuchy R."/>
            <person name="Gladieux P."/>
            <person name="Thoren M.H."/>
            <person name="Johannesson H."/>
        </authorList>
    </citation>
    <scope>NUCLEOTIDE SEQUENCE</scope>
    <source>
        <strain evidence="2">CBS 232.78</strain>
    </source>
</reference>
<dbReference type="EMBL" id="JAULSW010000006">
    <property type="protein sequence ID" value="KAK3377558.1"/>
    <property type="molecule type" value="Genomic_DNA"/>
</dbReference>
<dbReference type="Pfam" id="PF12224">
    <property type="entry name" value="Amidoligase_2"/>
    <property type="match status" value="1"/>
</dbReference>
<evidence type="ECO:0000313" key="2">
    <source>
        <dbReference type="EMBL" id="KAK3377558.1"/>
    </source>
</evidence>
<sequence length="419" mass="47134">MMSRPTRQGPLSPPPSPLLLSSPALGQPLPQLGFHVGIETELFLERRIPRSLTKDKAPETLPDFSIDLRDRYMQALRSKAGYPGLRSEFVEEQIEADPLFSKWCVINEISLTKREQEPWGLEIVSPKLPVSPSSHWREHVNALWAFLDQNYSITGDDTCGTHIHISVDGDYDLSMMKAIASAVIYFEPAIEALLPETRRGNHHTMSNWIDNPSLGHLGMSRAAAIQRIKSCKTHEEVIYIVSPGKPYGWNFKAWSRLKTIEFRRGAPSQSADDVFMWADFVMAFVKAALSKPLDYNRGGGVPYAPTIGGLFDFFADVAIPDGQFGGEVYGNSQSITRMFGGRQFLAPDFWLEPIPYAGEGLAELFEQEMHMNMWNAIDADDEAMPERILRARQMAEAKGARMMMLKEVEAMPRSRVARL</sequence>
<gene>
    <name evidence="2" type="ORF">B0H63DRAFT_220622</name>
</gene>
<dbReference type="PANTHER" id="PTHR36847">
    <property type="entry name" value="AMIDOLIGASE ENZYME"/>
    <property type="match status" value="1"/>
</dbReference>
<evidence type="ECO:0000313" key="3">
    <source>
        <dbReference type="Proteomes" id="UP001285441"/>
    </source>
</evidence>
<dbReference type="AlphaFoldDB" id="A0AAE0KIV0"/>
<accession>A0AAE0KIV0</accession>
<keyword evidence="3" id="KW-1185">Reference proteome</keyword>
<dbReference type="PANTHER" id="PTHR36847:SF1">
    <property type="entry name" value="AMIDOLIGASE ENZYME"/>
    <property type="match status" value="1"/>
</dbReference>
<organism evidence="2 3">
    <name type="scientific">Podospora didyma</name>
    <dbReference type="NCBI Taxonomy" id="330526"/>
    <lineage>
        <taxon>Eukaryota</taxon>
        <taxon>Fungi</taxon>
        <taxon>Dikarya</taxon>
        <taxon>Ascomycota</taxon>
        <taxon>Pezizomycotina</taxon>
        <taxon>Sordariomycetes</taxon>
        <taxon>Sordariomycetidae</taxon>
        <taxon>Sordariales</taxon>
        <taxon>Podosporaceae</taxon>
        <taxon>Podospora</taxon>
    </lineage>
</organism>
<dbReference type="InterPro" id="IPR022025">
    <property type="entry name" value="Amidoligase_2"/>
</dbReference>
<comment type="caution">
    <text evidence="2">The sequence shown here is derived from an EMBL/GenBank/DDBJ whole genome shotgun (WGS) entry which is preliminary data.</text>
</comment>
<name>A0AAE0KIV0_9PEZI</name>